<dbReference type="SUPFAM" id="SSF50249">
    <property type="entry name" value="Nucleic acid-binding proteins"/>
    <property type="match status" value="1"/>
</dbReference>
<protein>
    <recommendedName>
        <fullName evidence="4 5">Translation initiation factor IF-1</fullName>
    </recommendedName>
</protein>
<comment type="subunit">
    <text evidence="4">Component of the 30S ribosomal translation pre-initiation complex which assembles on the 30S ribosome in the order IF-2 and IF-3, IF-1 and N-formylmethionyl-tRNA(fMet); mRNA recruitment can occur at any time during PIC assembly.</text>
</comment>
<dbReference type="GO" id="GO:0043022">
    <property type="term" value="F:ribosome binding"/>
    <property type="evidence" value="ECO:0007669"/>
    <property type="project" value="UniProtKB-UniRule"/>
</dbReference>
<reference evidence="8" key="1">
    <citation type="submission" date="2017-09" db="EMBL/GenBank/DDBJ databases">
        <title>Depth-based differentiation of microbial function through sediment-hosted aquifers and enrichment of novel symbionts in the deep terrestrial subsurface.</title>
        <authorList>
            <person name="Probst A.J."/>
            <person name="Ladd B."/>
            <person name="Jarett J.K."/>
            <person name="Geller-Mcgrath D.E."/>
            <person name="Sieber C.M.K."/>
            <person name="Emerson J.B."/>
            <person name="Anantharaman K."/>
            <person name="Thomas B.C."/>
            <person name="Malmstrom R."/>
            <person name="Stieglmeier M."/>
            <person name="Klingl A."/>
            <person name="Woyke T."/>
            <person name="Ryan C.M."/>
            <person name="Banfield J.F."/>
        </authorList>
    </citation>
    <scope>NUCLEOTIDE SEQUENCE [LARGE SCALE GENOMIC DNA]</scope>
</reference>
<gene>
    <name evidence="4" type="primary">infA</name>
    <name evidence="7" type="ORF">COY32_02465</name>
</gene>
<comment type="caution">
    <text evidence="7">The sequence shown here is derived from an EMBL/GenBank/DDBJ whole genome shotgun (WGS) entry which is preliminary data.</text>
</comment>
<evidence type="ECO:0000256" key="4">
    <source>
        <dbReference type="HAMAP-Rule" id="MF_00075"/>
    </source>
</evidence>
<dbReference type="Gene3D" id="2.40.50.140">
    <property type="entry name" value="Nucleic acid-binding proteins"/>
    <property type="match status" value="1"/>
</dbReference>
<comment type="function">
    <text evidence="4">One of the essential components for the initiation of protein synthesis. Stabilizes the binding of IF-2 and IF-3 on the 30S subunit to which N-formylmethionyl-tRNA(fMet) subsequently binds. Helps modulate mRNA selection, yielding the 30S pre-initiation complex (PIC). Upon addition of the 50S ribosomal subunit IF-1, IF-2 and IF-3 are released leaving the mature 70S translation initiation complex.</text>
</comment>
<evidence type="ECO:0000259" key="6">
    <source>
        <dbReference type="PROSITE" id="PS50832"/>
    </source>
</evidence>
<evidence type="ECO:0000256" key="2">
    <source>
        <dbReference type="ARBA" id="ARBA00022540"/>
    </source>
</evidence>
<evidence type="ECO:0000313" key="7">
    <source>
        <dbReference type="EMBL" id="PIZ46995.1"/>
    </source>
</evidence>
<dbReference type="InterPro" id="IPR006196">
    <property type="entry name" value="RNA-binding_domain_S1_IF1"/>
</dbReference>
<dbReference type="CDD" id="cd04451">
    <property type="entry name" value="S1_IF1"/>
    <property type="match status" value="1"/>
</dbReference>
<dbReference type="GO" id="GO:0019843">
    <property type="term" value="F:rRNA binding"/>
    <property type="evidence" value="ECO:0007669"/>
    <property type="project" value="UniProtKB-UniRule"/>
</dbReference>
<organism evidence="7 8">
    <name type="scientific">candidate division WWE3 bacterium CG_4_10_14_0_2_um_filter_41_14</name>
    <dbReference type="NCBI Taxonomy" id="1975072"/>
    <lineage>
        <taxon>Bacteria</taxon>
        <taxon>Katanobacteria</taxon>
    </lineage>
</organism>
<dbReference type="HAMAP" id="MF_00075">
    <property type="entry name" value="IF_1"/>
    <property type="match status" value="1"/>
</dbReference>
<dbReference type="PANTHER" id="PTHR33370">
    <property type="entry name" value="TRANSLATION INITIATION FACTOR IF-1, CHLOROPLASTIC"/>
    <property type="match status" value="1"/>
</dbReference>
<dbReference type="NCBIfam" id="TIGR00008">
    <property type="entry name" value="infA"/>
    <property type="match status" value="1"/>
</dbReference>
<evidence type="ECO:0000256" key="1">
    <source>
        <dbReference type="ARBA" id="ARBA00010939"/>
    </source>
</evidence>
<keyword evidence="2 4" id="KW-0396">Initiation factor</keyword>
<keyword evidence="4" id="KW-0694">RNA-binding</keyword>
<feature type="domain" description="S1-like" evidence="6">
    <location>
        <begin position="1"/>
        <end position="79"/>
    </location>
</feature>
<keyword evidence="3 4" id="KW-0648">Protein biosynthesis</keyword>
<dbReference type="FunFam" id="2.40.50.140:FF:000002">
    <property type="entry name" value="Translation initiation factor IF-1"/>
    <property type="match status" value="1"/>
</dbReference>
<proteinExistence type="inferred from homology"/>
<dbReference type="AlphaFoldDB" id="A0A2M7TJW7"/>
<comment type="similarity">
    <text evidence="1 4">Belongs to the IF-1 family.</text>
</comment>
<sequence>MPQKDDVIIANGVVTETLPNTMFRVKVDVGAGTEESKIILAVLGGRMRKYYIQILPGDKVRVEMSPYDLERGRIVYRDK</sequence>
<dbReference type="Pfam" id="PF01176">
    <property type="entry name" value="eIF-1a"/>
    <property type="match status" value="1"/>
</dbReference>
<evidence type="ECO:0000313" key="8">
    <source>
        <dbReference type="Proteomes" id="UP000228920"/>
    </source>
</evidence>
<comment type="subcellular location">
    <subcellularLocation>
        <location evidence="4">Cytoplasm</location>
    </subcellularLocation>
</comment>
<dbReference type="InterPro" id="IPR004368">
    <property type="entry name" value="TIF_IF1"/>
</dbReference>
<dbReference type="InterPro" id="IPR012340">
    <property type="entry name" value="NA-bd_OB-fold"/>
</dbReference>
<name>A0A2M7TJW7_UNCKA</name>
<keyword evidence="4" id="KW-0699">rRNA-binding</keyword>
<dbReference type="GO" id="GO:0005829">
    <property type="term" value="C:cytosol"/>
    <property type="evidence" value="ECO:0007669"/>
    <property type="project" value="TreeGrafter"/>
</dbReference>
<keyword evidence="4" id="KW-0963">Cytoplasm</keyword>
<dbReference type="PANTHER" id="PTHR33370:SF1">
    <property type="entry name" value="TRANSLATION INITIATION FACTOR IF-1, CHLOROPLASTIC"/>
    <property type="match status" value="1"/>
</dbReference>
<dbReference type="EMBL" id="PFNL01000069">
    <property type="protein sequence ID" value="PIZ46995.1"/>
    <property type="molecule type" value="Genomic_DNA"/>
</dbReference>
<dbReference type="GO" id="GO:0003743">
    <property type="term" value="F:translation initiation factor activity"/>
    <property type="evidence" value="ECO:0007669"/>
    <property type="project" value="UniProtKB-UniRule"/>
</dbReference>
<evidence type="ECO:0000256" key="3">
    <source>
        <dbReference type="ARBA" id="ARBA00022917"/>
    </source>
</evidence>
<dbReference type="Proteomes" id="UP000228920">
    <property type="component" value="Unassembled WGS sequence"/>
</dbReference>
<evidence type="ECO:0000256" key="5">
    <source>
        <dbReference type="NCBIfam" id="TIGR00008"/>
    </source>
</evidence>
<dbReference type="PROSITE" id="PS50832">
    <property type="entry name" value="S1_IF1_TYPE"/>
    <property type="match status" value="1"/>
</dbReference>
<accession>A0A2M7TJW7</accession>